<dbReference type="PANTHER" id="PTHR11040">
    <property type="entry name" value="ZINC/IRON TRANSPORTER"/>
    <property type="match status" value="1"/>
</dbReference>
<dbReference type="PROSITE" id="PS51257">
    <property type="entry name" value="PROKAR_LIPOPROTEIN"/>
    <property type="match status" value="1"/>
</dbReference>
<feature type="compositionally biased region" description="Basic and acidic residues" evidence="5">
    <location>
        <begin position="311"/>
        <end position="323"/>
    </location>
</feature>
<feature type="transmembrane region" description="Helical" evidence="6">
    <location>
        <begin position="505"/>
        <end position="524"/>
    </location>
</feature>
<evidence type="ECO:0000256" key="1">
    <source>
        <dbReference type="ARBA" id="ARBA00004141"/>
    </source>
</evidence>
<sequence length="526" mass="57346">MQRYGIARIMAFIANMDNDTRGWVLCAFSGLACILGATVICVDIPIRLLPGKHHFSIQESNVFLASSLSLSFGVMIFSALYSMLPSAMRYLARDGWDEHKAGFIAMAWFVAGFFGIQVVSRVLHRYMPSHVVDCEHTHDNIDEELGDHHHHHHHHRSPALTQKPTDVPTADNPGMIEVDHPVTERTPLIAAEIPANGHVHTDLVNASDSTPAAEAVTRFQGPNRASTQIKRPMNIKSRVLSFFKDTKPNCDEDGPCFGYTDPCGQECFKHLGARAVLARSATLPILTDGCGDACDSALLTPRYRIVRTHSHTHEDHGHGNGHDHAHHHHPHTDAHDDAHSTCSDLEAQQQPQPQHHHHVPTNGFLSIGLQTVIAIALHKFPEGFVTYATNHANPTLGFNVFMALFVHNIAEGFSMALPLYMALGSRVRAVLWSSLLGGLSQPLGAAVAVAWLKLADGEGFGKGGEKVVVNNTAYAVLFALTAGIMVSVALQLFAESLSLNHSRNLSVFFAFLGMTILGLSNALVSH</sequence>
<evidence type="ECO:0000256" key="2">
    <source>
        <dbReference type="ARBA" id="ARBA00022692"/>
    </source>
</evidence>
<evidence type="ECO:0000256" key="6">
    <source>
        <dbReference type="SAM" id="Phobius"/>
    </source>
</evidence>
<evidence type="ECO:0000256" key="4">
    <source>
        <dbReference type="ARBA" id="ARBA00023136"/>
    </source>
</evidence>
<dbReference type="InterPro" id="IPR003689">
    <property type="entry name" value="ZIP"/>
</dbReference>
<feature type="transmembrane region" description="Helical" evidence="6">
    <location>
        <begin position="22"/>
        <end position="42"/>
    </location>
</feature>
<organism evidence="7 8">
    <name type="scientific">Humicola insolens</name>
    <name type="common">Soft-rot fungus</name>
    <dbReference type="NCBI Taxonomy" id="85995"/>
    <lineage>
        <taxon>Eukaryota</taxon>
        <taxon>Fungi</taxon>
        <taxon>Dikarya</taxon>
        <taxon>Ascomycota</taxon>
        <taxon>Pezizomycotina</taxon>
        <taxon>Sordariomycetes</taxon>
        <taxon>Sordariomycetidae</taxon>
        <taxon>Sordariales</taxon>
        <taxon>Chaetomiaceae</taxon>
        <taxon>Mycothermus</taxon>
    </lineage>
</organism>
<reference evidence="7 8" key="1">
    <citation type="journal article" date="2024" name="Commun. Biol.">
        <title>Comparative genomic analysis of thermophilic fungi reveals convergent evolutionary adaptations and gene losses.</title>
        <authorList>
            <person name="Steindorff A.S."/>
            <person name="Aguilar-Pontes M.V."/>
            <person name="Robinson A.J."/>
            <person name="Andreopoulos B."/>
            <person name="LaButti K."/>
            <person name="Kuo A."/>
            <person name="Mondo S."/>
            <person name="Riley R."/>
            <person name="Otillar R."/>
            <person name="Haridas S."/>
            <person name="Lipzen A."/>
            <person name="Grimwood J."/>
            <person name="Schmutz J."/>
            <person name="Clum A."/>
            <person name="Reid I.D."/>
            <person name="Moisan M.C."/>
            <person name="Butler G."/>
            <person name="Nguyen T.T.M."/>
            <person name="Dewar K."/>
            <person name="Conant G."/>
            <person name="Drula E."/>
            <person name="Henrissat B."/>
            <person name="Hansel C."/>
            <person name="Singer S."/>
            <person name="Hutchinson M.I."/>
            <person name="de Vries R.P."/>
            <person name="Natvig D.O."/>
            <person name="Powell A.J."/>
            <person name="Tsang A."/>
            <person name="Grigoriev I.V."/>
        </authorList>
    </citation>
    <scope>NUCLEOTIDE SEQUENCE [LARGE SCALE GENOMIC DNA]</scope>
    <source>
        <strain evidence="7 8">CBS 620.91</strain>
    </source>
</reference>
<feature type="compositionally biased region" description="Basic residues" evidence="5">
    <location>
        <begin position="148"/>
        <end position="157"/>
    </location>
</feature>
<evidence type="ECO:0000313" key="7">
    <source>
        <dbReference type="EMBL" id="KAL1843808.1"/>
    </source>
</evidence>
<evidence type="ECO:0000313" key="8">
    <source>
        <dbReference type="Proteomes" id="UP001583172"/>
    </source>
</evidence>
<name>A0ABR3VQ61_HUMIN</name>
<comment type="caution">
    <text evidence="7">The sequence shown here is derived from an EMBL/GenBank/DDBJ whole genome shotgun (WGS) entry which is preliminary data.</text>
</comment>
<feature type="region of interest" description="Disordered" evidence="5">
    <location>
        <begin position="142"/>
        <end position="170"/>
    </location>
</feature>
<dbReference type="PANTHER" id="PTHR11040:SF210">
    <property type="entry name" value="ZINC-REGULATED TRANSPORTER 3"/>
    <property type="match status" value="1"/>
</dbReference>
<proteinExistence type="predicted"/>
<feature type="transmembrane region" description="Helical" evidence="6">
    <location>
        <begin position="62"/>
        <end position="81"/>
    </location>
</feature>
<feature type="transmembrane region" description="Helical" evidence="6">
    <location>
        <begin position="400"/>
        <end position="423"/>
    </location>
</feature>
<dbReference type="Pfam" id="PF02535">
    <property type="entry name" value="Zip"/>
    <property type="match status" value="1"/>
</dbReference>
<feature type="transmembrane region" description="Helical" evidence="6">
    <location>
        <begin position="472"/>
        <end position="493"/>
    </location>
</feature>
<keyword evidence="4 6" id="KW-0472">Membrane</keyword>
<comment type="subcellular location">
    <subcellularLocation>
        <location evidence="1">Membrane</location>
        <topology evidence="1">Multi-pass membrane protein</topology>
    </subcellularLocation>
</comment>
<feature type="transmembrane region" description="Helical" evidence="6">
    <location>
        <begin position="430"/>
        <end position="452"/>
    </location>
</feature>
<gene>
    <name evidence="7" type="ORF">VTJ49DRAFT_7518</name>
</gene>
<protein>
    <submittedName>
        <fullName evidence="7">Uncharacterized protein</fullName>
    </submittedName>
</protein>
<accession>A0ABR3VQ61</accession>
<dbReference type="Proteomes" id="UP001583172">
    <property type="component" value="Unassembled WGS sequence"/>
</dbReference>
<dbReference type="EMBL" id="JAZGSY010000009">
    <property type="protein sequence ID" value="KAL1843808.1"/>
    <property type="molecule type" value="Genomic_DNA"/>
</dbReference>
<keyword evidence="8" id="KW-1185">Reference proteome</keyword>
<evidence type="ECO:0000256" key="5">
    <source>
        <dbReference type="SAM" id="MobiDB-lite"/>
    </source>
</evidence>
<evidence type="ECO:0000256" key="3">
    <source>
        <dbReference type="ARBA" id="ARBA00022989"/>
    </source>
</evidence>
<feature type="transmembrane region" description="Helical" evidence="6">
    <location>
        <begin position="101"/>
        <end position="119"/>
    </location>
</feature>
<keyword evidence="2 6" id="KW-0812">Transmembrane</keyword>
<feature type="region of interest" description="Disordered" evidence="5">
    <location>
        <begin position="311"/>
        <end position="360"/>
    </location>
</feature>
<keyword evidence="3 6" id="KW-1133">Transmembrane helix</keyword>